<proteinExistence type="inferred from homology"/>
<comment type="subcellular location">
    <subcellularLocation>
        <location evidence="1">Nucleus</location>
    </subcellularLocation>
</comment>
<dbReference type="AlphaFoldDB" id="A0AA88VIE2"/>
<dbReference type="EMBL" id="JAVXUP010001943">
    <property type="protein sequence ID" value="KAK3006830.1"/>
    <property type="molecule type" value="Genomic_DNA"/>
</dbReference>
<comment type="caution">
    <text evidence="7">The sequence shown here is derived from an EMBL/GenBank/DDBJ whole genome shotgun (WGS) entry which is preliminary data.</text>
</comment>
<reference evidence="7" key="1">
    <citation type="submission" date="2022-12" db="EMBL/GenBank/DDBJ databases">
        <title>Draft genome assemblies for two species of Escallonia (Escalloniales).</title>
        <authorList>
            <person name="Chanderbali A."/>
            <person name="Dervinis C."/>
            <person name="Anghel I."/>
            <person name="Soltis D."/>
            <person name="Soltis P."/>
            <person name="Zapata F."/>
        </authorList>
    </citation>
    <scope>NUCLEOTIDE SEQUENCE</scope>
    <source>
        <strain evidence="7">UCBG64.0493</strain>
        <tissue evidence="7">Leaf</tissue>
    </source>
</reference>
<feature type="region of interest" description="Disordered" evidence="6">
    <location>
        <begin position="635"/>
        <end position="655"/>
    </location>
</feature>
<dbReference type="PANTHER" id="PTHR13031">
    <property type="entry name" value="RIBONUCLEASE P SUBUNIT P30"/>
    <property type="match status" value="1"/>
</dbReference>
<evidence type="ECO:0000313" key="8">
    <source>
        <dbReference type="Proteomes" id="UP001188597"/>
    </source>
</evidence>
<dbReference type="GO" id="GO:0016787">
    <property type="term" value="F:hydrolase activity"/>
    <property type="evidence" value="ECO:0007669"/>
    <property type="project" value="UniProtKB-KW"/>
</dbReference>
<evidence type="ECO:0000256" key="4">
    <source>
        <dbReference type="ARBA" id="ARBA00022801"/>
    </source>
</evidence>
<keyword evidence="4" id="KW-0378">Hydrolase</keyword>
<dbReference type="GO" id="GO:0005655">
    <property type="term" value="C:nucleolar ribonuclease P complex"/>
    <property type="evidence" value="ECO:0007669"/>
    <property type="project" value="TreeGrafter"/>
</dbReference>
<evidence type="ECO:0000313" key="7">
    <source>
        <dbReference type="EMBL" id="KAK3006830.1"/>
    </source>
</evidence>
<keyword evidence="5" id="KW-0539">Nucleus</keyword>
<dbReference type="SUPFAM" id="SSF89550">
    <property type="entry name" value="PHP domain-like"/>
    <property type="match status" value="1"/>
</dbReference>
<feature type="compositionally biased region" description="Basic and acidic residues" evidence="6">
    <location>
        <begin position="635"/>
        <end position="652"/>
    </location>
</feature>
<comment type="similarity">
    <text evidence="2">Belongs to the eukaryotic/archaeal RNase P protein component 3 family.</text>
</comment>
<dbReference type="InterPro" id="IPR002738">
    <property type="entry name" value="RNase_P_p30"/>
</dbReference>
<dbReference type="Gene3D" id="3.20.20.140">
    <property type="entry name" value="Metal-dependent hydrolases"/>
    <property type="match status" value="1"/>
</dbReference>
<evidence type="ECO:0000256" key="5">
    <source>
        <dbReference type="ARBA" id="ARBA00023242"/>
    </source>
</evidence>
<gene>
    <name evidence="7" type="ORF">RJ639_015524</name>
</gene>
<dbReference type="FunFam" id="3.20.20.140:FF:000044">
    <property type="entry name" value="Polymerase/histidinol phosphatase-like protein"/>
    <property type="match status" value="1"/>
</dbReference>
<evidence type="ECO:0000256" key="1">
    <source>
        <dbReference type="ARBA" id="ARBA00004123"/>
    </source>
</evidence>
<dbReference type="InterPro" id="IPR016195">
    <property type="entry name" value="Pol/histidinol_Pase-like"/>
</dbReference>
<dbReference type="GO" id="GO:0003723">
    <property type="term" value="F:RNA binding"/>
    <property type="evidence" value="ECO:0007669"/>
    <property type="project" value="TreeGrafter"/>
</dbReference>
<keyword evidence="3" id="KW-0819">tRNA processing</keyword>
<keyword evidence="8" id="KW-1185">Reference proteome</keyword>
<dbReference type="GO" id="GO:0008033">
    <property type="term" value="P:tRNA processing"/>
    <property type="evidence" value="ECO:0007669"/>
    <property type="project" value="UniProtKB-KW"/>
</dbReference>
<organism evidence="7 8">
    <name type="scientific">Escallonia herrerae</name>
    <dbReference type="NCBI Taxonomy" id="1293975"/>
    <lineage>
        <taxon>Eukaryota</taxon>
        <taxon>Viridiplantae</taxon>
        <taxon>Streptophyta</taxon>
        <taxon>Embryophyta</taxon>
        <taxon>Tracheophyta</taxon>
        <taxon>Spermatophyta</taxon>
        <taxon>Magnoliopsida</taxon>
        <taxon>eudicotyledons</taxon>
        <taxon>Gunneridae</taxon>
        <taxon>Pentapetalae</taxon>
        <taxon>asterids</taxon>
        <taxon>campanulids</taxon>
        <taxon>Escalloniales</taxon>
        <taxon>Escalloniaceae</taxon>
        <taxon>Escallonia</taxon>
    </lineage>
</organism>
<evidence type="ECO:0000256" key="2">
    <source>
        <dbReference type="ARBA" id="ARBA00007331"/>
    </source>
</evidence>
<evidence type="ECO:0000256" key="3">
    <source>
        <dbReference type="ARBA" id="ARBA00022694"/>
    </source>
</evidence>
<dbReference type="PANTHER" id="PTHR13031:SF0">
    <property type="entry name" value="RIBONUCLEASE P PROTEIN SUBUNIT P30"/>
    <property type="match status" value="1"/>
</dbReference>
<dbReference type="Proteomes" id="UP001188597">
    <property type="component" value="Unassembled WGS sequence"/>
</dbReference>
<protein>
    <submittedName>
        <fullName evidence="7">Uncharacterized protein</fullName>
    </submittedName>
</protein>
<evidence type="ECO:0000256" key="6">
    <source>
        <dbReference type="SAM" id="MobiDB-lite"/>
    </source>
</evidence>
<dbReference type="Pfam" id="PF01876">
    <property type="entry name" value="RNase_P_p30"/>
    <property type="match status" value="1"/>
</dbReference>
<accession>A0AA88VIE2</accession>
<sequence length="694" mass="76341">MTFFDLNIPYLEPTKHPTTTTATATLKTTRLRLTVKSMELGYTGVAYNRTIKGVMSESDRCSTPLFPLSSLLRLSPSLSSAAALHRRLLGTPLSAAFRQYTRLTVCVDGPAQASALNSGNPILKSYDIVAVRPLNQSAFEQACQASEVDLIAIDFSEKLPFRLKQPMVKAAIKRGVYFEISYSSLIMDAQVRRQMITNAKLLVDWTCGKNLILSSAAPSVTEVRGPYDVANLASLLGISMERAKAAISKNCRSLIADALRKKQFYKEAIRVEVISSGEELDSKGPRYDEWLNWDPISSGEGDLLLEDMEKSFRTSDKASKTVKAIDFTSVIDSLASSGLQIKDFVLPEKAEIEQPAIGEHLPAAEDTEVPVCDVSKQPDGFDLLPDENQFSLDEDLAKYHASSCENSKISFLPTDALNFVTDSEVITPEEEPKVSNGLSVHLAYPGTEVHDSQEHVTLPDGTARTLLKDTDSASARNAAAIPGESTLLMEVNSPASQIEECRRSDFIDVGENEVMTEADTGSKLDNAETFTPFIGIDALASQSEDCMRSNSLDVVEDVVMDEVLTEKDINSKTVESLVSSDLSLSQSFLEPEQLSDIRDDSVTVANGIPILDSYGVVNDKKDLLVGNHDTLEEAKLEEKKQTDDQSGRESKVKLRASRRAYSFPFKRSQKDLLVELLKTRDSKQAKQLHLLVRQ</sequence>
<name>A0AA88VIE2_9ASTE</name>